<dbReference type="Proteomes" id="UP000829196">
    <property type="component" value="Unassembled WGS sequence"/>
</dbReference>
<name>A0A8T3BYG4_DENNO</name>
<dbReference type="PROSITE" id="PS00028">
    <property type="entry name" value="ZINC_FINGER_C2H2_1"/>
    <property type="match status" value="3"/>
</dbReference>
<keyword evidence="1" id="KW-0479">Metal-binding</keyword>
<dbReference type="PANTHER" id="PTHR47068:SF1">
    <property type="entry name" value="OS02G0659100 PROTEIN"/>
    <property type="match status" value="1"/>
</dbReference>
<comment type="caution">
    <text evidence="3">The sequence shown here is derived from an EMBL/GenBank/DDBJ whole genome shotgun (WGS) entry which is preliminary data.</text>
</comment>
<dbReference type="EMBL" id="JAGYWB010000006">
    <property type="protein sequence ID" value="KAI0520617.1"/>
    <property type="molecule type" value="Genomic_DNA"/>
</dbReference>
<dbReference type="SMART" id="SM00355">
    <property type="entry name" value="ZnF_C2H2"/>
    <property type="match status" value="3"/>
</dbReference>
<keyword evidence="1" id="KW-0862">Zinc</keyword>
<keyword evidence="4" id="KW-1185">Reference proteome</keyword>
<feature type="domain" description="C2H2-type" evidence="2">
    <location>
        <begin position="211"/>
        <end position="238"/>
    </location>
</feature>
<evidence type="ECO:0000313" key="4">
    <source>
        <dbReference type="Proteomes" id="UP000829196"/>
    </source>
</evidence>
<evidence type="ECO:0000256" key="1">
    <source>
        <dbReference type="PROSITE-ProRule" id="PRU00042"/>
    </source>
</evidence>
<dbReference type="InterPro" id="IPR013087">
    <property type="entry name" value="Znf_C2H2_type"/>
</dbReference>
<gene>
    <name evidence="3" type="ORF">KFK09_008095</name>
</gene>
<organism evidence="3 4">
    <name type="scientific">Dendrobium nobile</name>
    <name type="common">Orchid</name>
    <dbReference type="NCBI Taxonomy" id="94219"/>
    <lineage>
        <taxon>Eukaryota</taxon>
        <taxon>Viridiplantae</taxon>
        <taxon>Streptophyta</taxon>
        <taxon>Embryophyta</taxon>
        <taxon>Tracheophyta</taxon>
        <taxon>Spermatophyta</taxon>
        <taxon>Magnoliopsida</taxon>
        <taxon>Liliopsida</taxon>
        <taxon>Asparagales</taxon>
        <taxon>Orchidaceae</taxon>
        <taxon>Epidendroideae</taxon>
        <taxon>Malaxideae</taxon>
        <taxon>Dendrobiinae</taxon>
        <taxon>Dendrobium</taxon>
    </lineage>
</organism>
<evidence type="ECO:0000313" key="3">
    <source>
        <dbReference type="EMBL" id="KAI0520617.1"/>
    </source>
</evidence>
<proteinExistence type="predicted"/>
<dbReference type="InterPro" id="IPR036236">
    <property type="entry name" value="Znf_C2H2_sf"/>
</dbReference>
<reference evidence="3" key="1">
    <citation type="journal article" date="2022" name="Front. Genet.">
        <title>Chromosome-Scale Assembly of the Dendrobium nobile Genome Provides Insights Into the Molecular Mechanism of the Biosynthesis of the Medicinal Active Ingredient of Dendrobium.</title>
        <authorList>
            <person name="Xu Q."/>
            <person name="Niu S.-C."/>
            <person name="Li K.-L."/>
            <person name="Zheng P.-J."/>
            <person name="Zhang X.-J."/>
            <person name="Jia Y."/>
            <person name="Liu Y."/>
            <person name="Niu Y.-X."/>
            <person name="Yu L.-H."/>
            <person name="Chen D.-F."/>
            <person name="Zhang G.-Q."/>
        </authorList>
    </citation>
    <scope>NUCLEOTIDE SEQUENCE</scope>
    <source>
        <tissue evidence="3">Leaf</tissue>
    </source>
</reference>
<dbReference type="Pfam" id="PF13912">
    <property type="entry name" value="zf-C2H2_6"/>
    <property type="match status" value="3"/>
</dbReference>
<dbReference type="GO" id="GO:0008270">
    <property type="term" value="F:zinc ion binding"/>
    <property type="evidence" value="ECO:0007669"/>
    <property type="project" value="UniProtKB-KW"/>
</dbReference>
<dbReference type="PANTHER" id="PTHR47068">
    <property type="entry name" value="OS02G0659100 PROTEIN"/>
    <property type="match status" value="1"/>
</dbReference>
<protein>
    <recommendedName>
        <fullName evidence="2">C2H2-type domain-containing protein</fullName>
    </recommendedName>
</protein>
<dbReference type="Gene3D" id="3.30.160.60">
    <property type="entry name" value="Classic Zinc Finger"/>
    <property type="match status" value="1"/>
</dbReference>
<keyword evidence="1" id="KW-0863">Zinc-finger</keyword>
<feature type="domain" description="C2H2-type" evidence="2">
    <location>
        <begin position="17"/>
        <end position="39"/>
    </location>
</feature>
<sequence>MPILKKQKLLEQEEEKYHCRLCDKRFSSGRALGGHMRVHGMFNIQHILHPNEGPSTTGAKEESSDGNHLLTSHICQNCCEEFYSLKSLSKHCCRGLIGAGGDDGKNDNSNGLFSPSLPRSRFPTPPLVLTEEEHVANCLVWLSTAGANPVHRNTDAAECSTSVHRITGTEECSTSKRRKVDYVVLPPTSPQPEGPEPQVSTQTLPNVRQLFECKNCEKVFTSHQALGGHRSSHKKVRGCFATQLEIKSPKKMKYITIENERSKRIHQNNQAEFSHQNNHAEPSSKKMALAIVPFVSTSSQLPLPKKRPKVHECSICKRQFPSGQALGGHKRYHWRASSSPGTTNQAFMSVVATELQARNSSSGFNCRYPHMLRFRSLISTIGLNMPVPMDDFPEVRLCLDMPNTTMYVQPGRERSENVLNVIIEEVESREVRLNDLSDLLDINEREVGSTWLQIGRESISNQETKADQT</sequence>
<dbReference type="PROSITE" id="PS50157">
    <property type="entry name" value="ZINC_FINGER_C2H2_2"/>
    <property type="match status" value="3"/>
</dbReference>
<dbReference type="OrthoDB" id="6077919at2759"/>
<evidence type="ECO:0000259" key="2">
    <source>
        <dbReference type="PROSITE" id="PS50157"/>
    </source>
</evidence>
<feature type="domain" description="C2H2-type" evidence="2">
    <location>
        <begin position="311"/>
        <end position="333"/>
    </location>
</feature>
<dbReference type="SUPFAM" id="SSF57667">
    <property type="entry name" value="beta-beta-alpha zinc fingers"/>
    <property type="match status" value="2"/>
</dbReference>
<dbReference type="AlphaFoldDB" id="A0A8T3BYG4"/>
<accession>A0A8T3BYG4</accession>